<dbReference type="InterPro" id="IPR011576">
    <property type="entry name" value="Pyridox_Oxase_N"/>
</dbReference>
<name>A0AB35BUI2_9GAMM</name>
<evidence type="ECO:0000313" key="3">
    <source>
        <dbReference type="EMBL" id="MBS7823648.1"/>
    </source>
</evidence>
<evidence type="ECO:0000256" key="1">
    <source>
        <dbReference type="ARBA" id="ARBA00023002"/>
    </source>
</evidence>
<dbReference type="PIRSF" id="PIRSF004633">
    <property type="entry name" value="UCP_PLP_oxd"/>
    <property type="match status" value="1"/>
</dbReference>
<dbReference type="GO" id="GO:0070967">
    <property type="term" value="F:coenzyme F420 binding"/>
    <property type="evidence" value="ECO:0007669"/>
    <property type="project" value="TreeGrafter"/>
</dbReference>
<sequence>MQSNEFNVEVIDNKGAELFAQIAPELNRLHDENLTLLMATMDSDNIPHASYTPFAHVDGAYYIFIADIAAHTQHVKNHPTFNIMIVDDESKTRNIYGRKRVSYQVNATEIERDHPEFDKGIEALTLRAGKTVNVLKEMGDFRLFRLTPTKGTLVTGFGKAFRLDPQNPENIQHLTGNGGKGHVREADYERMQNRGHGQAHSA</sequence>
<organism evidence="3 4">
    <name type="scientific">Wohlfahrtiimonas chitiniclastica</name>
    <dbReference type="NCBI Taxonomy" id="400946"/>
    <lineage>
        <taxon>Bacteria</taxon>
        <taxon>Pseudomonadati</taxon>
        <taxon>Pseudomonadota</taxon>
        <taxon>Gammaproteobacteria</taxon>
        <taxon>Cardiobacteriales</taxon>
        <taxon>Ignatzschineriaceae</taxon>
        <taxon>Wohlfahrtiimonas</taxon>
    </lineage>
</organism>
<evidence type="ECO:0000313" key="4">
    <source>
        <dbReference type="Proteomes" id="UP000680020"/>
    </source>
</evidence>
<dbReference type="GeneID" id="58263321"/>
<dbReference type="Pfam" id="PF01243">
    <property type="entry name" value="PNPOx_N"/>
    <property type="match status" value="1"/>
</dbReference>
<dbReference type="EMBL" id="JAGIBU010000001">
    <property type="protein sequence ID" value="MBS7823648.1"/>
    <property type="molecule type" value="Genomic_DNA"/>
</dbReference>
<reference evidence="3" key="1">
    <citation type="submission" date="2021-03" db="EMBL/GenBank/DDBJ databases">
        <title>Identification and antibiotic profiling of Wohlfahrtiimonas chitiniclastica, an underestimated human pathogen.</title>
        <authorList>
            <person name="Kopf A."/>
            <person name="Bunk B."/>
            <person name="Coldewey S."/>
            <person name="Gunzer F."/>
            <person name="Riedel T."/>
            <person name="Schroettner P."/>
        </authorList>
    </citation>
    <scope>NUCLEOTIDE SEQUENCE</scope>
    <source>
        <strain evidence="3">DSM 100917</strain>
    </source>
</reference>
<dbReference type="PANTHER" id="PTHR35176:SF6">
    <property type="entry name" value="HEME OXYGENASE HI_0854-RELATED"/>
    <property type="match status" value="1"/>
</dbReference>
<feature type="domain" description="Pyridoxamine 5'-phosphate oxidase N-terminal" evidence="2">
    <location>
        <begin position="24"/>
        <end position="153"/>
    </location>
</feature>
<evidence type="ECO:0000259" key="2">
    <source>
        <dbReference type="Pfam" id="PF01243"/>
    </source>
</evidence>
<dbReference type="Gene3D" id="2.30.110.10">
    <property type="entry name" value="Electron Transport, Fmn-binding Protein, Chain A"/>
    <property type="match status" value="1"/>
</dbReference>
<gene>
    <name evidence="3" type="ORF">J7561_00320</name>
</gene>
<dbReference type="SUPFAM" id="SSF50475">
    <property type="entry name" value="FMN-binding split barrel"/>
    <property type="match status" value="1"/>
</dbReference>
<dbReference type="RefSeq" id="WP_008315033.1">
    <property type="nucleotide sequence ID" value="NZ_JAGIBT010000001.1"/>
</dbReference>
<dbReference type="PANTHER" id="PTHR35176">
    <property type="entry name" value="HEME OXYGENASE HI_0854-RELATED"/>
    <property type="match status" value="1"/>
</dbReference>
<comment type="caution">
    <text evidence="3">The sequence shown here is derived from an EMBL/GenBank/DDBJ whole genome shotgun (WGS) entry which is preliminary data.</text>
</comment>
<dbReference type="AlphaFoldDB" id="A0AB35BUI2"/>
<dbReference type="InterPro" id="IPR012349">
    <property type="entry name" value="Split_barrel_FMN-bd"/>
</dbReference>
<dbReference type="InterPro" id="IPR014419">
    <property type="entry name" value="HutZ"/>
</dbReference>
<proteinExistence type="predicted"/>
<accession>A0AB35BUI2</accession>
<dbReference type="InterPro" id="IPR052019">
    <property type="entry name" value="F420H2_bilvrd_red/Heme_oxyg"/>
</dbReference>
<dbReference type="Proteomes" id="UP000680020">
    <property type="component" value="Unassembled WGS sequence"/>
</dbReference>
<dbReference type="GO" id="GO:0016627">
    <property type="term" value="F:oxidoreductase activity, acting on the CH-CH group of donors"/>
    <property type="evidence" value="ECO:0007669"/>
    <property type="project" value="TreeGrafter"/>
</dbReference>
<protein>
    <submittedName>
        <fullName evidence="3">Pyridoxamine 5'-phosphate oxidase family protein</fullName>
    </submittedName>
</protein>
<keyword evidence="1" id="KW-0560">Oxidoreductase</keyword>
<dbReference type="GO" id="GO:0005829">
    <property type="term" value="C:cytosol"/>
    <property type="evidence" value="ECO:0007669"/>
    <property type="project" value="TreeGrafter"/>
</dbReference>